<comment type="caution">
    <text evidence="1">The sequence shown here is derived from an EMBL/GenBank/DDBJ whole genome shotgun (WGS) entry which is preliminary data.</text>
</comment>
<protein>
    <submittedName>
        <fullName evidence="1">Uncharacterized protein</fullName>
    </submittedName>
</protein>
<gene>
    <name evidence="1" type="ORF">CK203_017643</name>
</gene>
<reference evidence="1 2" key="1">
    <citation type="journal article" date="2018" name="PLoS Genet.">
        <title>Population sequencing reveals clonal diversity and ancestral inbreeding in the grapevine cultivar Chardonnay.</title>
        <authorList>
            <person name="Roach M.J."/>
            <person name="Johnson D.L."/>
            <person name="Bohlmann J."/>
            <person name="van Vuuren H.J."/>
            <person name="Jones S.J."/>
            <person name="Pretorius I.S."/>
            <person name="Schmidt S.A."/>
            <person name="Borneman A.R."/>
        </authorList>
    </citation>
    <scope>NUCLEOTIDE SEQUENCE [LARGE SCALE GENOMIC DNA]</scope>
    <source>
        <strain evidence="2">cv. Chardonnay</strain>
        <tissue evidence="1">Leaf</tissue>
    </source>
</reference>
<dbReference type="AlphaFoldDB" id="A0A438JH93"/>
<dbReference type="EMBL" id="QGNW01000042">
    <property type="protein sequence ID" value="RVX08318.1"/>
    <property type="molecule type" value="Genomic_DNA"/>
</dbReference>
<dbReference type="Proteomes" id="UP000288805">
    <property type="component" value="Unassembled WGS sequence"/>
</dbReference>
<proteinExistence type="predicted"/>
<organism evidence="1 2">
    <name type="scientific">Vitis vinifera</name>
    <name type="common">Grape</name>
    <dbReference type="NCBI Taxonomy" id="29760"/>
    <lineage>
        <taxon>Eukaryota</taxon>
        <taxon>Viridiplantae</taxon>
        <taxon>Streptophyta</taxon>
        <taxon>Embryophyta</taxon>
        <taxon>Tracheophyta</taxon>
        <taxon>Spermatophyta</taxon>
        <taxon>Magnoliopsida</taxon>
        <taxon>eudicotyledons</taxon>
        <taxon>Gunneridae</taxon>
        <taxon>Pentapetalae</taxon>
        <taxon>rosids</taxon>
        <taxon>Vitales</taxon>
        <taxon>Vitaceae</taxon>
        <taxon>Viteae</taxon>
        <taxon>Vitis</taxon>
    </lineage>
</organism>
<name>A0A438JH93_VITVI</name>
<accession>A0A438JH93</accession>
<evidence type="ECO:0000313" key="2">
    <source>
        <dbReference type="Proteomes" id="UP000288805"/>
    </source>
</evidence>
<evidence type="ECO:0000313" key="1">
    <source>
        <dbReference type="EMBL" id="RVX08318.1"/>
    </source>
</evidence>
<sequence>MSGGLDNRVLEVYSLVRRRYRECFWDELKAIRVLWRDPSVSRRLQHDKDSWQRSRGCGCSLAMRRFSKVIEDLELRDISSEGGEWRSNIGGLTFERLGGYEAARLELLFSEKGGFRCSLGPRQGESARRFDLLKRAESGGYLFGWWVRGREEMRFRSPTYCLLMAIFGLRVKLDKSELIPMGRVDDTEDLASELGCKVPPLTWVFF</sequence>